<comment type="caution">
    <text evidence="1">The sequence shown here is derived from an EMBL/GenBank/DDBJ whole genome shotgun (WGS) entry which is preliminary data.</text>
</comment>
<protein>
    <submittedName>
        <fullName evidence="1">Uncharacterized protein</fullName>
    </submittedName>
</protein>
<dbReference type="EMBL" id="JAQGFR010000110">
    <property type="protein sequence ID" value="MEB8513364.1"/>
    <property type="molecule type" value="Genomic_DNA"/>
</dbReference>
<accession>A0ABU6FMV0</accession>
<evidence type="ECO:0000313" key="2">
    <source>
        <dbReference type="Proteomes" id="UP001308776"/>
    </source>
</evidence>
<name>A0ABU6FMV0_9PROT</name>
<dbReference type="Proteomes" id="UP001308776">
    <property type="component" value="Unassembled WGS sequence"/>
</dbReference>
<reference evidence="1 2" key="1">
    <citation type="submission" date="2022-11" db="EMBL/GenBank/DDBJ databases">
        <title>Comparative genomics analysis of Acidithiobacillus ferriphilus.</title>
        <authorList>
            <person name="Ma L."/>
        </authorList>
    </citation>
    <scope>NUCLEOTIDE SEQUENCE [LARGE SCALE GENOMIC DNA]</scope>
    <source>
        <strain evidence="1 2">DY15</strain>
    </source>
</reference>
<sequence length="58" mass="6023">MVKQGPESTSAQETHVSGKNVTIRSAGVLATLAQGFNQRLSGPVVLALLTDSQCQALI</sequence>
<keyword evidence="2" id="KW-1185">Reference proteome</keyword>
<evidence type="ECO:0000313" key="1">
    <source>
        <dbReference type="EMBL" id="MEB8513364.1"/>
    </source>
</evidence>
<proteinExistence type="predicted"/>
<organism evidence="1 2">
    <name type="scientific">Acidithiobacillus ferriphilus</name>
    <dbReference type="NCBI Taxonomy" id="1689834"/>
    <lineage>
        <taxon>Bacteria</taxon>
        <taxon>Pseudomonadati</taxon>
        <taxon>Pseudomonadota</taxon>
        <taxon>Acidithiobacillia</taxon>
        <taxon>Acidithiobacillales</taxon>
        <taxon>Acidithiobacillaceae</taxon>
        <taxon>Acidithiobacillus</taxon>
    </lineage>
</organism>
<dbReference type="RefSeq" id="WP_155735275.1">
    <property type="nucleotide sequence ID" value="NZ_JAAZUC010000063.1"/>
</dbReference>
<gene>
    <name evidence="1" type="ORF">OW717_04855</name>
</gene>